<dbReference type="Proteomes" id="UP000221961">
    <property type="component" value="Chromosome"/>
</dbReference>
<name>A0A291RSY7_9NOCA</name>
<feature type="transmembrane region" description="Helical" evidence="9">
    <location>
        <begin position="89"/>
        <end position="110"/>
    </location>
</feature>
<evidence type="ECO:0000256" key="6">
    <source>
        <dbReference type="ARBA" id="ARBA00022989"/>
    </source>
</evidence>
<feature type="transmembrane region" description="Helical" evidence="9">
    <location>
        <begin position="170"/>
        <end position="196"/>
    </location>
</feature>
<evidence type="ECO:0000256" key="1">
    <source>
        <dbReference type="ARBA" id="ARBA00004651"/>
    </source>
</evidence>
<dbReference type="Pfam" id="PF01594">
    <property type="entry name" value="AI-2E_transport"/>
    <property type="match status" value="1"/>
</dbReference>
<keyword evidence="6 9" id="KW-1133">Transmembrane helix</keyword>
<feature type="transmembrane region" description="Helical" evidence="9">
    <location>
        <begin position="292"/>
        <end position="308"/>
    </location>
</feature>
<dbReference type="GO" id="GO:0055085">
    <property type="term" value="P:transmembrane transport"/>
    <property type="evidence" value="ECO:0007669"/>
    <property type="project" value="TreeGrafter"/>
</dbReference>
<evidence type="ECO:0000256" key="4">
    <source>
        <dbReference type="ARBA" id="ARBA00022475"/>
    </source>
</evidence>
<dbReference type="EMBL" id="CP023778">
    <property type="protein sequence ID" value="ATL70455.1"/>
    <property type="molecule type" value="Genomic_DNA"/>
</dbReference>
<evidence type="ECO:0000313" key="10">
    <source>
        <dbReference type="EMBL" id="ATL70455.1"/>
    </source>
</evidence>
<feature type="region of interest" description="Disordered" evidence="8">
    <location>
        <begin position="370"/>
        <end position="406"/>
    </location>
</feature>
<keyword evidence="5 9" id="KW-0812">Transmembrane</keyword>
<keyword evidence="7 9" id="KW-0472">Membrane</keyword>
<sequence>MGLPTTSNGAVKKTGSVAAASADAVHPIVRVGAEWAWRLLVLFAAVYVVFHVLQRFSTVTIPLALGLMVAALLVPIVNWLQRLGLPRSVAVIIVLVGSIGLFAGIMTFVVEQFVAGLPQLSGQFTHSVHQVQDWLTRGPLHMSQEQIHNVGDTMIKWVQKNQDTLTSAGFATAAAIFETFTGLFLTLFVVIFFLYGGGQVWHFVTKLVPTPSRAKVRHAGELAFGSLVGLMRATVSVAAVDAIGIGAGVAILGVPLALPLASIVFITAFIPVIGGALGGTVAVFVALVTKGWLTALITLGITVAVMQLESHVLQPLIMGRAVRIHPLAVVLGIAAGVVAGGIAGGFFAVPLIALLNTAIRSLLYDDDPDQEYEPLASEDTSGEPMFAAEPDKPTDPEKSETRYPSP</sequence>
<proteinExistence type="inferred from homology"/>
<dbReference type="PANTHER" id="PTHR21716:SF53">
    <property type="entry name" value="PERMEASE PERM-RELATED"/>
    <property type="match status" value="1"/>
</dbReference>
<feature type="transmembrane region" description="Helical" evidence="9">
    <location>
        <begin position="35"/>
        <end position="53"/>
    </location>
</feature>
<protein>
    <submittedName>
        <fullName evidence="10">AI-2E family transporter</fullName>
    </submittedName>
</protein>
<evidence type="ECO:0000256" key="8">
    <source>
        <dbReference type="SAM" id="MobiDB-lite"/>
    </source>
</evidence>
<dbReference type="GO" id="GO:0005886">
    <property type="term" value="C:plasma membrane"/>
    <property type="evidence" value="ECO:0007669"/>
    <property type="project" value="UniProtKB-SubCell"/>
</dbReference>
<evidence type="ECO:0000256" key="9">
    <source>
        <dbReference type="SAM" id="Phobius"/>
    </source>
</evidence>
<evidence type="ECO:0000256" key="7">
    <source>
        <dbReference type="ARBA" id="ARBA00023136"/>
    </source>
</evidence>
<feature type="compositionally biased region" description="Basic and acidic residues" evidence="8">
    <location>
        <begin position="389"/>
        <end position="406"/>
    </location>
</feature>
<feature type="transmembrane region" description="Helical" evidence="9">
    <location>
        <begin position="263"/>
        <end position="285"/>
    </location>
</feature>
<reference evidence="10 11" key="1">
    <citation type="submission" date="2017-10" db="EMBL/GenBank/DDBJ databases">
        <title>Comparative genomics between pathogenic Norcardia.</title>
        <authorList>
            <person name="Zeng L."/>
        </authorList>
    </citation>
    <scope>NUCLEOTIDE SEQUENCE [LARGE SCALE GENOMIC DNA]</scope>
    <source>
        <strain evidence="10 11">NC_YFY_NT001</strain>
    </source>
</reference>
<evidence type="ECO:0000256" key="2">
    <source>
        <dbReference type="ARBA" id="ARBA00009773"/>
    </source>
</evidence>
<evidence type="ECO:0000256" key="5">
    <source>
        <dbReference type="ARBA" id="ARBA00022692"/>
    </source>
</evidence>
<dbReference type="InterPro" id="IPR002549">
    <property type="entry name" value="AI-2E-like"/>
</dbReference>
<organism evidence="10 11">
    <name type="scientific">Nocardia terpenica</name>
    <dbReference type="NCBI Taxonomy" id="455432"/>
    <lineage>
        <taxon>Bacteria</taxon>
        <taxon>Bacillati</taxon>
        <taxon>Actinomycetota</taxon>
        <taxon>Actinomycetes</taxon>
        <taxon>Mycobacteriales</taxon>
        <taxon>Nocardiaceae</taxon>
        <taxon>Nocardia</taxon>
    </lineage>
</organism>
<keyword evidence="3" id="KW-0813">Transport</keyword>
<dbReference type="KEGG" id="ntp:CRH09_34025"/>
<evidence type="ECO:0000313" key="11">
    <source>
        <dbReference type="Proteomes" id="UP000221961"/>
    </source>
</evidence>
<feature type="transmembrane region" description="Helical" evidence="9">
    <location>
        <begin position="235"/>
        <end position="257"/>
    </location>
</feature>
<feature type="transmembrane region" description="Helical" evidence="9">
    <location>
        <begin position="59"/>
        <end position="77"/>
    </location>
</feature>
<dbReference type="PANTHER" id="PTHR21716">
    <property type="entry name" value="TRANSMEMBRANE PROTEIN"/>
    <property type="match status" value="1"/>
</dbReference>
<keyword evidence="4" id="KW-1003">Cell membrane</keyword>
<evidence type="ECO:0000256" key="3">
    <source>
        <dbReference type="ARBA" id="ARBA00022448"/>
    </source>
</evidence>
<gene>
    <name evidence="10" type="ORF">CRH09_34025</name>
</gene>
<feature type="transmembrane region" description="Helical" evidence="9">
    <location>
        <begin position="328"/>
        <end position="355"/>
    </location>
</feature>
<accession>A0A291RSY7</accession>
<comment type="subcellular location">
    <subcellularLocation>
        <location evidence="1">Cell membrane</location>
        <topology evidence="1">Multi-pass membrane protein</topology>
    </subcellularLocation>
</comment>
<dbReference type="AlphaFoldDB" id="A0A291RSY7"/>
<comment type="similarity">
    <text evidence="2">Belongs to the autoinducer-2 exporter (AI-2E) (TC 2.A.86) family.</text>
</comment>